<dbReference type="InterPro" id="IPR029058">
    <property type="entry name" value="AB_hydrolase_fold"/>
</dbReference>
<dbReference type="SUPFAM" id="SSF53474">
    <property type="entry name" value="alpha/beta-Hydrolases"/>
    <property type="match status" value="1"/>
</dbReference>
<keyword evidence="2" id="KW-0378">Hydrolase</keyword>
<dbReference type="PANTHER" id="PTHR47751">
    <property type="entry name" value="SUPERFAMILY HYDROLASE, PUTATIVE (AFU_ORTHOLOGUE AFUA_2G16580)-RELATED"/>
    <property type="match status" value="1"/>
</dbReference>
<evidence type="ECO:0000259" key="1">
    <source>
        <dbReference type="Pfam" id="PF02129"/>
    </source>
</evidence>
<dbReference type="Pfam" id="PF02129">
    <property type="entry name" value="Peptidase_S15"/>
    <property type="match status" value="1"/>
</dbReference>
<gene>
    <name evidence="2" type="ORF">GJV26_23380</name>
</gene>
<dbReference type="Gene3D" id="3.40.50.1820">
    <property type="entry name" value="alpha/beta hydrolase"/>
    <property type="match status" value="1"/>
</dbReference>
<dbReference type="OrthoDB" id="9805123at2"/>
<dbReference type="Gene3D" id="1.10.10.800">
    <property type="match status" value="1"/>
</dbReference>
<comment type="caution">
    <text evidence="2">The sequence shown here is derived from an EMBL/GenBank/DDBJ whole genome shotgun (WGS) entry which is preliminary data.</text>
</comment>
<feature type="domain" description="Xaa-Pro dipeptidyl-peptidase-like" evidence="1">
    <location>
        <begin position="33"/>
        <end position="287"/>
    </location>
</feature>
<dbReference type="InterPro" id="IPR051411">
    <property type="entry name" value="Polyketide_trans_af380"/>
</dbReference>
<dbReference type="PANTHER" id="PTHR47751:SF2">
    <property type="entry name" value="DLTD N-TERMINAL DOMAIN PROTEIN (AFU_ORTHOLOGUE AFUA_8G00380)-RELATED"/>
    <property type="match status" value="1"/>
</dbReference>
<organism evidence="2 3">
    <name type="scientific">Pseudoduganella dura</name>
    <dbReference type="NCBI Taxonomy" id="321982"/>
    <lineage>
        <taxon>Bacteria</taxon>
        <taxon>Pseudomonadati</taxon>
        <taxon>Pseudomonadota</taxon>
        <taxon>Betaproteobacteria</taxon>
        <taxon>Burkholderiales</taxon>
        <taxon>Oxalobacteraceae</taxon>
        <taxon>Telluria group</taxon>
        <taxon>Pseudoduganella</taxon>
    </lineage>
</organism>
<dbReference type="GO" id="GO:0016787">
    <property type="term" value="F:hydrolase activity"/>
    <property type="evidence" value="ECO:0007669"/>
    <property type="project" value="UniProtKB-KW"/>
</dbReference>
<dbReference type="InterPro" id="IPR000383">
    <property type="entry name" value="Xaa-Pro-like_dom"/>
</dbReference>
<sequence length="313" mass="34715">MHLHQRFQLERSMVSRYDIEFVGEQDVTIRGWLFAPAATSSKPSPAISMCHGFGAVKEHALEKFAQAFAEAGFVVLVHDHRNFGASDGVPRGDIDPWMQIADWRRAISFLETVPEVDASKIGIWGSSYSGGHALVLAATDNRVKCVVSQVPTISGFEQSRRRISPDNVAAFLEGMTADMRLTHRGKAPATQSVVSDDPGTPAAYRTREAIDFYMRDIGTANWNNTVTIRSSFAARLYEPGTWISRISPKPLLMVIANDDCVTLTDLELRAYEDALEPKRLVIIEGGHFAPYDIEFPTASSAAVQWFQQHLPSF</sequence>
<accession>A0A6I3XIP3</accession>
<dbReference type="Proteomes" id="UP000431684">
    <property type="component" value="Unassembled WGS sequence"/>
</dbReference>
<keyword evidence="3" id="KW-1185">Reference proteome</keyword>
<reference evidence="2 3" key="1">
    <citation type="submission" date="2019-11" db="EMBL/GenBank/DDBJ databases">
        <title>Draft Genome Sequences of Six Type Strains of the Genus Massilia.</title>
        <authorList>
            <person name="Miess H."/>
            <person name="Frediansyah A."/>
            <person name="Goeker M."/>
            <person name="Gross H."/>
        </authorList>
    </citation>
    <scope>NUCLEOTIDE SEQUENCE [LARGE SCALE GENOMIC DNA]</scope>
    <source>
        <strain evidence="2 3">DSM 17513</strain>
    </source>
</reference>
<dbReference type="AlphaFoldDB" id="A0A6I3XIP3"/>
<name>A0A6I3XIP3_9BURK</name>
<evidence type="ECO:0000313" key="2">
    <source>
        <dbReference type="EMBL" id="MUI15376.1"/>
    </source>
</evidence>
<evidence type="ECO:0000313" key="3">
    <source>
        <dbReference type="Proteomes" id="UP000431684"/>
    </source>
</evidence>
<proteinExistence type="predicted"/>
<protein>
    <submittedName>
        <fullName evidence="2">Alpha/beta fold hydrolase</fullName>
    </submittedName>
</protein>
<dbReference type="EMBL" id="WNWM01000002">
    <property type="protein sequence ID" value="MUI15376.1"/>
    <property type="molecule type" value="Genomic_DNA"/>
</dbReference>